<dbReference type="AlphaFoldDB" id="A0A382ISV3"/>
<evidence type="ECO:0000313" key="1">
    <source>
        <dbReference type="EMBL" id="SVC02934.1"/>
    </source>
</evidence>
<accession>A0A382ISV3</accession>
<protein>
    <submittedName>
        <fullName evidence="1">Uncharacterized protein</fullName>
    </submittedName>
</protein>
<proteinExistence type="predicted"/>
<organism evidence="1">
    <name type="scientific">marine metagenome</name>
    <dbReference type="NCBI Taxonomy" id="408172"/>
    <lineage>
        <taxon>unclassified sequences</taxon>
        <taxon>metagenomes</taxon>
        <taxon>ecological metagenomes</taxon>
    </lineage>
</organism>
<gene>
    <name evidence="1" type="ORF">METZ01_LOCUS255788</name>
</gene>
<feature type="non-terminal residue" evidence="1">
    <location>
        <position position="29"/>
    </location>
</feature>
<dbReference type="EMBL" id="UINC01069505">
    <property type="protein sequence ID" value="SVC02934.1"/>
    <property type="molecule type" value="Genomic_DNA"/>
</dbReference>
<name>A0A382ISV3_9ZZZZ</name>
<reference evidence="1" key="1">
    <citation type="submission" date="2018-05" db="EMBL/GenBank/DDBJ databases">
        <authorList>
            <person name="Lanie J.A."/>
            <person name="Ng W.-L."/>
            <person name="Kazmierczak K.M."/>
            <person name="Andrzejewski T.M."/>
            <person name="Davidsen T.M."/>
            <person name="Wayne K.J."/>
            <person name="Tettelin H."/>
            <person name="Glass J.I."/>
            <person name="Rusch D."/>
            <person name="Podicherti R."/>
            <person name="Tsui H.-C.T."/>
            <person name="Winkler M.E."/>
        </authorList>
    </citation>
    <scope>NUCLEOTIDE SEQUENCE</scope>
</reference>
<sequence>MLLGTEQLLQELRRVLDVGQLSTHVFLRQ</sequence>